<reference evidence="2 3" key="1">
    <citation type="submission" date="2023-08" db="EMBL/GenBank/DDBJ databases">
        <authorList>
            <person name="Sharma P."/>
            <person name="Verma V."/>
            <person name="Mohan M.K."/>
            <person name="Dubey A.K."/>
        </authorList>
    </citation>
    <scope>NUCLEOTIDE SEQUENCE [LARGE SCALE GENOMIC DNA]</scope>
    <source>
        <strain evidence="2 3">ADP4</strain>
    </source>
</reference>
<protein>
    <submittedName>
        <fullName evidence="2">Uncharacterized protein</fullName>
    </submittedName>
</protein>
<keyword evidence="3" id="KW-1185">Reference proteome</keyword>
<evidence type="ECO:0000313" key="2">
    <source>
        <dbReference type="EMBL" id="MEF3113802.1"/>
    </source>
</evidence>
<evidence type="ECO:0000313" key="3">
    <source>
        <dbReference type="Proteomes" id="UP001348265"/>
    </source>
</evidence>
<comment type="caution">
    <text evidence="2">The sequence shown here is derived from an EMBL/GenBank/DDBJ whole genome shotgun (WGS) entry which is preliminary data.</text>
</comment>
<feature type="region of interest" description="Disordered" evidence="1">
    <location>
        <begin position="28"/>
        <end position="52"/>
    </location>
</feature>
<organism evidence="2 3">
    <name type="scientific">Streptomyces chrestomyceticus</name>
    <dbReference type="NCBI Taxonomy" id="68185"/>
    <lineage>
        <taxon>Bacteria</taxon>
        <taxon>Bacillati</taxon>
        <taxon>Actinomycetota</taxon>
        <taxon>Actinomycetes</taxon>
        <taxon>Kitasatosporales</taxon>
        <taxon>Streptomycetaceae</taxon>
        <taxon>Streptomyces</taxon>
    </lineage>
</organism>
<sequence length="52" mass="5906">MFCSHMRRVRVRRRGCLPASQWPEVAQAQRAEAAAAEEESLRRKPPAQDGVD</sequence>
<dbReference type="Proteomes" id="UP001348265">
    <property type="component" value="Unassembled WGS sequence"/>
</dbReference>
<name>A0ABU7WQK4_9ACTN</name>
<gene>
    <name evidence="2" type="ORF">RB636_11430</name>
</gene>
<proteinExistence type="predicted"/>
<dbReference type="EMBL" id="JAVFKM010000004">
    <property type="protein sequence ID" value="MEF3113802.1"/>
    <property type="molecule type" value="Genomic_DNA"/>
</dbReference>
<dbReference type="RefSeq" id="WP_331786390.1">
    <property type="nucleotide sequence ID" value="NZ_JAVFKM010000004.1"/>
</dbReference>
<accession>A0ABU7WQK4</accession>
<evidence type="ECO:0000256" key="1">
    <source>
        <dbReference type="SAM" id="MobiDB-lite"/>
    </source>
</evidence>